<dbReference type="InterPro" id="IPR036038">
    <property type="entry name" value="Aminotransferase-like"/>
</dbReference>
<dbReference type="Pfam" id="PF01063">
    <property type="entry name" value="Aminotran_4"/>
    <property type="match status" value="1"/>
</dbReference>
<comment type="cofactor">
    <cofactor evidence="1 15">
        <name>pyridoxal 5'-phosphate</name>
        <dbReference type="ChEBI" id="CHEBI:597326"/>
    </cofactor>
</comment>
<comment type="pathway">
    <text evidence="4">Amino-acid biosynthesis; L-valine biosynthesis; L-valine from pyruvate: step 4/4.</text>
</comment>
<dbReference type="Gene3D" id="3.20.10.10">
    <property type="entry name" value="D-amino Acid Aminotransferase, subunit A, domain 2"/>
    <property type="match status" value="1"/>
</dbReference>
<dbReference type="InterPro" id="IPR001544">
    <property type="entry name" value="Aminotrans_IV"/>
</dbReference>
<evidence type="ECO:0000256" key="12">
    <source>
        <dbReference type="ARBA" id="ARBA00048798"/>
    </source>
</evidence>
<name>A0A3M0MG17_9RHOB</name>
<protein>
    <recommendedName>
        <fullName evidence="8">Probable branched-chain-amino-acid aminotransferase</fullName>
        <ecNumber evidence="7">2.6.1.42</ecNumber>
    </recommendedName>
</protein>
<evidence type="ECO:0000256" key="7">
    <source>
        <dbReference type="ARBA" id="ARBA00013053"/>
    </source>
</evidence>
<evidence type="ECO:0000256" key="1">
    <source>
        <dbReference type="ARBA" id="ARBA00001933"/>
    </source>
</evidence>
<comment type="pathway">
    <text evidence="5">Amino-acid biosynthesis; L-leucine biosynthesis; L-leucine from 3-methyl-2-oxobutanoate: step 4/4.</text>
</comment>
<gene>
    <name evidence="16" type="ORF">C9E81_07695</name>
</gene>
<evidence type="ECO:0000256" key="13">
    <source>
        <dbReference type="ARBA" id="ARBA00049229"/>
    </source>
</evidence>
<evidence type="ECO:0000256" key="3">
    <source>
        <dbReference type="ARBA" id="ARBA00004824"/>
    </source>
</evidence>
<dbReference type="Gene3D" id="3.30.470.10">
    <property type="match status" value="1"/>
</dbReference>
<evidence type="ECO:0000256" key="8">
    <source>
        <dbReference type="ARBA" id="ARBA00014472"/>
    </source>
</evidence>
<dbReference type="InterPro" id="IPR050571">
    <property type="entry name" value="Class-IV_PLP-Dep_Aminotrnsfr"/>
</dbReference>
<reference evidence="16 17" key="1">
    <citation type="submission" date="2018-07" db="EMBL/GenBank/DDBJ databases">
        <authorList>
            <person name="Zhang Y."/>
            <person name="Wang L."/>
            <person name="Ma S."/>
        </authorList>
    </citation>
    <scope>NUCLEOTIDE SEQUENCE [LARGE SCALE GENOMIC DNA]</scope>
    <source>
        <strain evidence="16 17">4-2</strain>
    </source>
</reference>
<evidence type="ECO:0000313" key="17">
    <source>
        <dbReference type="Proteomes" id="UP000273516"/>
    </source>
</evidence>
<dbReference type="Proteomes" id="UP000273516">
    <property type="component" value="Unassembled WGS sequence"/>
</dbReference>
<comment type="function">
    <text evidence="2">Acts on leucine, isoleucine and valine.</text>
</comment>
<evidence type="ECO:0000256" key="6">
    <source>
        <dbReference type="ARBA" id="ARBA00009320"/>
    </source>
</evidence>
<dbReference type="InterPro" id="IPR043132">
    <property type="entry name" value="BCAT-like_C"/>
</dbReference>
<evidence type="ECO:0000313" key="16">
    <source>
        <dbReference type="EMBL" id="RMC36529.1"/>
    </source>
</evidence>
<evidence type="ECO:0000256" key="2">
    <source>
        <dbReference type="ARBA" id="ARBA00003109"/>
    </source>
</evidence>
<sequence length="221" mass="23972">MGGGNMQIRIPGPVPAGLKVIETMRAGPDGRIRHWPLHLERLRRDCAAVGFPLDEEAVAASLAALPKEEVLRVRLTVDAGGRIAVTHQFLPPTPDHWIITISKLALNSAEPWLRIKTSHRPAYDSARADMPPGCDEAILLNERGEICEGTITNVFLRRDGRLLTPAASCGLLPGVLRQALLQTGEAREALLYPADLTRGELFCGNALRGLIPARLRPAPIA</sequence>
<keyword evidence="10" id="KW-0100">Branched-chain amino acid biosynthesis</keyword>
<evidence type="ECO:0000256" key="4">
    <source>
        <dbReference type="ARBA" id="ARBA00004931"/>
    </source>
</evidence>
<dbReference type="InterPro" id="IPR018300">
    <property type="entry name" value="Aminotrans_IV_CS"/>
</dbReference>
<dbReference type="PROSITE" id="PS00770">
    <property type="entry name" value="AA_TRANSFER_CLASS_4"/>
    <property type="match status" value="1"/>
</dbReference>
<organism evidence="16 17">
    <name type="scientific">Paracoccus alkanivorans</name>
    <dbReference type="NCBI Taxonomy" id="2116655"/>
    <lineage>
        <taxon>Bacteria</taxon>
        <taxon>Pseudomonadati</taxon>
        <taxon>Pseudomonadota</taxon>
        <taxon>Alphaproteobacteria</taxon>
        <taxon>Rhodobacterales</taxon>
        <taxon>Paracoccaceae</taxon>
        <taxon>Paracoccus</taxon>
    </lineage>
</organism>
<comment type="caution">
    <text evidence="16">The sequence shown here is derived from an EMBL/GenBank/DDBJ whole genome shotgun (WGS) entry which is preliminary data.</text>
</comment>
<comment type="catalytic activity">
    <reaction evidence="11">
        <text>L-valine + 2-oxoglutarate = 3-methyl-2-oxobutanoate + L-glutamate</text>
        <dbReference type="Rhea" id="RHEA:24813"/>
        <dbReference type="ChEBI" id="CHEBI:11851"/>
        <dbReference type="ChEBI" id="CHEBI:16810"/>
        <dbReference type="ChEBI" id="CHEBI:29985"/>
        <dbReference type="ChEBI" id="CHEBI:57762"/>
        <dbReference type="EC" id="2.6.1.42"/>
    </reaction>
</comment>
<dbReference type="NCBIfam" id="NF005729">
    <property type="entry name" value="PRK07546.1-3"/>
    <property type="match status" value="1"/>
</dbReference>
<dbReference type="GO" id="GO:0009082">
    <property type="term" value="P:branched-chain amino acid biosynthetic process"/>
    <property type="evidence" value="ECO:0007669"/>
    <property type="project" value="UniProtKB-KW"/>
</dbReference>
<keyword evidence="17" id="KW-1185">Reference proteome</keyword>
<dbReference type="PANTHER" id="PTHR42743">
    <property type="entry name" value="AMINO-ACID AMINOTRANSFERASE"/>
    <property type="match status" value="1"/>
</dbReference>
<comment type="catalytic activity">
    <reaction evidence="12">
        <text>L-isoleucine + 2-oxoglutarate = (S)-3-methyl-2-oxopentanoate + L-glutamate</text>
        <dbReference type="Rhea" id="RHEA:24801"/>
        <dbReference type="ChEBI" id="CHEBI:16810"/>
        <dbReference type="ChEBI" id="CHEBI:29985"/>
        <dbReference type="ChEBI" id="CHEBI:35146"/>
        <dbReference type="ChEBI" id="CHEBI:58045"/>
        <dbReference type="EC" id="2.6.1.42"/>
    </reaction>
</comment>
<evidence type="ECO:0000256" key="11">
    <source>
        <dbReference type="ARBA" id="ARBA00048212"/>
    </source>
</evidence>
<evidence type="ECO:0000256" key="5">
    <source>
        <dbReference type="ARBA" id="ARBA00005072"/>
    </source>
</evidence>
<accession>A0A3M0MG17</accession>
<evidence type="ECO:0000256" key="15">
    <source>
        <dbReference type="RuleBase" id="RU004516"/>
    </source>
</evidence>
<dbReference type="EC" id="2.6.1.42" evidence="7"/>
<comment type="catalytic activity">
    <reaction evidence="13">
        <text>L-leucine + 2-oxoglutarate = 4-methyl-2-oxopentanoate + L-glutamate</text>
        <dbReference type="Rhea" id="RHEA:18321"/>
        <dbReference type="ChEBI" id="CHEBI:16810"/>
        <dbReference type="ChEBI" id="CHEBI:17865"/>
        <dbReference type="ChEBI" id="CHEBI:29985"/>
        <dbReference type="ChEBI" id="CHEBI:57427"/>
        <dbReference type="EC" id="2.6.1.42"/>
    </reaction>
</comment>
<dbReference type="InterPro" id="IPR043131">
    <property type="entry name" value="BCAT-like_N"/>
</dbReference>
<evidence type="ECO:0000256" key="10">
    <source>
        <dbReference type="ARBA" id="ARBA00023304"/>
    </source>
</evidence>
<evidence type="ECO:0000256" key="9">
    <source>
        <dbReference type="ARBA" id="ARBA00022898"/>
    </source>
</evidence>
<dbReference type="EMBL" id="QOKZ01000002">
    <property type="protein sequence ID" value="RMC36529.1"/>
    <property type="molecule type" value="Genomic_DNA"/>
</dbReference>
<dbReference type="OrthoDB" id="9809239at2"/>
<dbReference type="AlphaFoldDB" id="A0A3M0MG17"/>
<keyword evidence="9 15" id="KW-0663">Pyridoxal phosphate</keyword>
<keyword evidence="10" id="KW-0028">Amino-acid biosynthesis</keyword>
<dbReference type="SUPFAM" id="SSF56752">
    <property type="entry name" value="D-aminoacid aminotransferase-like PLP-dependent enzymes"/>
    <property type="match status" value="1"/>
</dbReference>
<dbReference type="GO" id="GO:0004084">
    <property type="term" value="F:branched-chain-amino-acid transaminase activity"/>
    <property type="evidence" value="ECO:0007669"/>
    <property type="project" value="UniProtKB-EC"/>
</dbReference>
<comment type="pathway">
    <text evidence="3">Amino-acid biosynthesis; L-isoleucine biosynthesis; L-isoleucine from 2-oxobutanoate: step 4/4.</text>
</comment>
<dbReference type="PANTHER" id="PTHR42743:SF11">
    <property type="entry name" value="AMINODEOXYCHORISMATE LYASE"/>
    <property type="match status" value="1"/>
</dbReference>
<proteinExistence type="inferred from homology"/>
<evidence type="ECO:0000256" key="14">
    <source>
        <dbReference type="RuleBase" id="RU004106"/>
    </source>
</evidence>
<comment type="similarity">
    <text evidence="6 14">Belongs to the class-IV pyridoxal-phosphate-dependent aminotransferase family.</text>
</comment>